<keyword evidence="2" id="KW-1185">Reference proteome</keyword>
<organism evidence="1 2">
    <name type="scientific">Caldalkalibacillus horti</name>
    <dbReference type="NCBI Taxonomy" id="77523"/>
    <lineage>
        <taxon>Bacteria</taxon>
        <taxon>Bacillati</taxon>
        <taxon>Bacillota</taxon>
        <taxon>Bacilli</taxon>
        <taxon>Bacillales</taxon>
        <taxon>Bacillaceae</taxon>
        <taxon>Caldalkalibacillus</taxon>
    </lineage>
</organism>
<dbReference type="Proteomes" id="UP001235840">
    <property type="component" value="Unassembled WGS sequence"/>
</dbReference>
<evidence type="ECO:0000313" key="1">
    <source>
        <dbReference type="EMBL" id="MDQ0167844.1"/>
    </source>
</evidence>
<dbReference type="Gene3D" id="1.10.3450.10">
    <property type="entry name" value="TTHA0068-like"/>
    <property type="match status" value="1"/>
</dbReference>
<proteinExistence type="predicted"/>
<sequence length="169" mass="20251">MYPKAYIEYLIHFHVHRDYFECHEVLEEYWKEEGMKDITWVGLIQIAVALYHQRRSNFQGAIKMLSSAIRILEDQSHRLTQLGIDHIQLTSLLQKRHLEIVEQTPYTSFDLPLQEDVVLQCVKHCQLNEVEWCSNQNITDQFTINKHTLRDRSDVIEEREESIRLKKSR</sequence>
<keyword evidence="1" id="KW-0378">Hydrolase</keyword>
<accession>A0ABT9W3L1</accession>
<dbReference type="PANTHER" id="PTHR34796">
    <property type="entry name" value="EXPRESSED PROTEIN"/>
    <property type="match status" value="1"/>
</dbReference>
<comment type="caution">
    <text evidence="1">The sequence shown here is derived from an EMBL/GenBank/DDBJ whole genome shotgun (WGS) entry which is preliminary data.</text>
</comment>
<reference evidence="1 2" key="1">
    <citation type="submission" date="2023-07" db="EMBL/GenBank/DDBJ databases">
        <title>Genomic Encyclopedia of Type Strains, Phase IV (KMG-IV): sequencing the most valuable type-strain genomes for metagenomic binning, comparative biology and taxonomic classification.</title>
        <authorList>
            <person name="Goeker M."/>
        </authorList>
    </citation>
    <scope>NUCLEOTIDE SEQUENCE [LARGE SCALE GENOMIC DNA]</scope>
    <source>
        <strain evidence="1 2">DSM 12751</strain>
    </source>
</reference>
<name>A0ABT9W3L1_9BACI</name>
<evidence type="ECO:0000313" key="2">
    <source>
        <dbReference type="Proteomes" id="UP001235840"/>
    </source>
</evidence>
<dbReference type="Pfam" id="PF03745">
    <property type="entry name" value="DUF309"/>
    <property type="match status" value="1"/>
</dbReference>
<gene>
    <name evidence="1" type="ORF">J2S11_003773</name>
</gene>
<protein>
    <submittedName>
        <fullName evidence="1">Metal-dependent hydrolase</fullName>
    </submittedName>
</protein>
<dbReference type="SUPFAM" id="SSF140663">
    <property type="entry name" value="TTHA0068-like"/>
    <property type="match status" value="1"/>
</dbReference>
<dbReference type="GO" id="GO:0016787">
    <property type="term" value="F:hydrolase activity"/>
    <property type="evidence" value="ECO:0007669"/>
    <property type="project" value="UniProtKB-KW"/>
</dbReference>
<dbReference type="InterPro" id="IPR023203">
    <property type="entry name" value="TTHA0068_sf"/>
</dbReference>
<dbReference type="PANTHER" id="PTHR34796:SF1">
    <property type="entry name" value="EXPRESSED PROTEIN"/>
    <property type="match status" value="1"/>
</dbReference>
<dbReference type="RefSeq" id="WP_307397087.1">
    <property type="nucleotide sequence ID" value="NZ_BAAADK010000049.1"/>
</dbReference>
<dbReference type="InterPro" id="IPR005500">
    <property type="entry name" value="DUF309"/>
</dbReference>
<dbReference type="EMBL" id="JAUSTY010000020">
    <property type="protein sequence ID" value="MDQ0167844.1"/>
    <property type="molecule type" value="Genomic_DNA"/>
</dbReference>